<dbReference type="PROSITE" id="PS50967">
    <property type="entry name" value="HRDC"/>
    <property type="match status" value="1"/>
</dbReference>
<dbReference type="EMBL" id="FNGI01000001">
    <property type="protein sequence ID" value="SDK83688.1"/>
    <property type="molecule type" value="Genomic_DNA"/>
</dbReference>
<dbReference type="EC" id="3.1.13.5" evidence="6"/>
<comment type="catalytic activity">
    <reaction evidence="6">
        <text>Exonucleolytic cleavage that removes extra residues from the 3'-terminus of tRNA to produce 5'-mononucleotides.</text>
        <dbReference type="EC" id="3.1.13.5"/>
    </reaction>
</comment>
<dbReference type="GO" id="GO:0000166">
    <property type="term" value="F:nucleotide binding"/>
    <property type="evidence" value="ECO:0007669"/>
    <property type="project" value="InterPro"/>
</dbReference>
<dbReference type="SUPFAM" id="SSF53098">
    <property type="entry name" value="Ribonuclease H-like"/>
    <property type="match status" value="1"/>
</dbReference>
<dbReference type="STRING" id="119000.SAMN05661010_00250"/>
<keyword evidence="3 6" id="KW-0540">Nuclease</keyword>
<evidence type="ECO:0000256" key="2">
    <source>
        <dbReference type="ARBA" id="ARBA00022694"/>
    </source>
</evidence>
<dbReference type="InterPro" id="IPR044876">
    <property type="entry name" value="HRDC_dom_sf"/>
</dbReference>
<dbReference type="GO" id="GO:0005737">
    <property type="term" value="C:cytoplasm"/>
    <property type="evidence" value="ECO:0007669"/>
    <property type="project" value="UniProtKB-SubCell"/>
</dbReference>
<proteinExistence type="inferred from homology"/>
<gene>
    <name evidence="6" type="primary">rnd</name>
    <name evidence="8" type="ORF">SAMN05661010_00250</name>
</gene>
<protein>
    <recommendedName>
        <fullName evidence="6">Ribonuclease D</fullName>
        <shortName evidence="6">RNase D</shortName>
        <ecNumber evidence="6">3.1.13.5</ecNumber>
    </recommendedName>
</protein>
<dbReference type="InterPro" id="IPR051086">
    <property type="entry name" value="RNase_D-like"/>
</dbReference>
<keyword evidence="4 6" id="KW-0378">Hydrolase</keyword>
<dbReference type="InterPro" id="IPR002121">
    <property type="entry name" value="HRDC_dom"/>
</dbReference>
<evidence type="ECO:0000256" key="6">
    <source>
        <dbReference type="HAMAP-Rule" id="MF_01899"/>
    </source>
</evidence>
<dbReference type="InterPro" id="IPR036397">
    <property type="entry name" value="RNaseH_sf"/>
</dbReference>
<evidence type="ECO:0000256" key="5">
    <source>
        <dbReference type="ARBA" id="ARBA00022839"/>
    </source>
</evidence>
<comment type="function">
    <text evidence="6">Exonuclease involved in the 3' processing of various precursor tRNAs. Initiates hydrolysis at the 3'-terminus of an RNA molecule and releases 5'-mononucleotides.</text>
</comment>
<dbReference type="SUPFAM" id="SSF47819">
    <property type="entry name" value="HRDC-like"/>
    <property type="match status" value="2"/>
</dbReference>
<dbReference type="InterPro" id="IPR006292">
    <property type="entry name" value="RNase_D"/>
</dbReference>
<accession>A0A1G9F5P1</accession>
<dbReference type="PANTHER" id="PTHR47649">
    <property type="entry name" value="RIBONUCLEASE D"/>
    <property type="match status" value="1"/>
</dbReference>
<sequence length="402" mass="44780">MNARHDLPSQESLTPKTKVAFMSLDPTIHWIDTTAALDAACAKLGDAEALAVDTEFFRESTFHPVPALLQLSSGQDVYLIDPQALSATPALQRLLGEQGPLKLLHASSEDLEVIGNWAGVVMQPLIDTQLAQALLGEVPSMGYQRLVEHWTGDVLPKDETRSDWLTRPLSEAQARYAALDVIYLPGIWALQRQALEDLDRLAWLEEDCAALVAQAGRDVDSDSGWHRRHRQLWRLAARSIAAYQRLTIWREAEIRSRDMPRSWLVSDNVLFAIADAMPTNRYELAAVEGVKPPLVKREGDALLAIVREAAHLDGDRLPDVLPSPMSGPFKRRFKALKSQANSTAERLGVAPELLARRRDLEALVVADLERQPLPLPEGWRGELLAENFQRALSEIDAEAERN</sequence>
<dbReference type="GO" id="GO:0033890">
    <property type="term" value="F:ribonuclease D activity"/>
    <property type="evidence" value="ECO:0007669"/>
    <property type="project" value="UniProtKB-UniRule"/>
</dbReference>
<organism evidence="8 9">
    <name type="scientific">Modicisalibacter muralis</name>
    <dbReference type="NCBI Taxonomy" id="119000"/>
    <lineage>
        <taxon>Bacteria</taxon>
        <taxon>Pseudomonadati</taxon>
        <taxon>Pseudomonadota</taxon>
        <taxon>Gammaproteobacteria</taxon>
        <taxon>Oceanospirillales</taxon>
        <taxon>Halomonadaceae</taxon>
        <taxon>Modicisalibacter</taxon>
    </lineage>
</organism>
<dbReference type="Pfam" id="PF00570">
    <property type="entry name" value="HRDC"/>
    <property type="match status" value="1"/>
</dbReference>
<keyword evidence="1 6" id="KW-0963">Cytoplasm</keyword>
<evidence type="ECO:0000259" key="7">
    <source>
        <dbReference type="PROSITE" id="PS50967"/>
    </source>
</evidence>
<dbReference type="SMART" id="SM00341">
    <property type="entry name" value="HRDC"/>
    <property type="match status" value="1"/>
</dbReference>
<comment type="cofactor">
    <cofactor evidence="6">
        <name>a divalent metal cation</name>
        <dbReference type="ChEBI" id="CHEBI:60240"/>
    </cofactor>
</comment>
<comment type="subcellular location">
    <subcellularLocation>
        <location evidence="6">Cytoplasm</location>
    </subcellularLocation>
</comment>
<dbReference type="GO" id="GO:0003676">
    <property type="term" value="F:nucleic acid binding"/>
    <property type="evidence" value="ECO:0007669"/>
    <property type="project" value="InterPro"/>
</dbReference>
<keyword evidence="9" id="KW-1185">Reference proteome</keyword>
<dbReference type="GO" id="GO:0008408">
    <property type="term" value="F:3'-5' exonuclease activity"/>
    <property type="evidence" value="ECO:0007669"/>
    <property type="project" value="InterPro"/>
</dbReference>
<dbReference type="Proteomes" id="UP000198654">
    <property type="component" value="Unassembled WGS sequence"/>
</dbReference>
<keyword evidence="5 6" id="KW-0269">Exonuclease</keyword>
<dbReference type="NCBIfam" id="TIGR01388">
    <property type="entry name" value="rnd"/>
    <property type="match status" value="1"/>
</dbReference>
<dbReference type="Gene3D" id="3.30.420.10">
    <property type="entry name" value="Ribonuclease H-like superfamily/Ribonuclease H"/>
    <property type="match status" value="1"/>
</dbReference>
<dbReference type="Pfam" id="PF01612">
    <property type="entry name" value="DNA_pol_A_exo1"/>
    <property type="match status" value="1"/>
</dbReference>
<comment type="similarity">
    <text evidence="6">Belongs to the RNase D family.</text>
</comment>
<evidence type="ECO:0000313" key="9">
    <source>
        <dbReference type="Proteomes" id="UP000198654"/>
    </source>
</evidence>
<reference evidence="8 9" key="1">
    <citation type="submission" date="2016-10" db="EMBL/GenBank/DDBJ databases">
        <authorList>
            <person name="de Groot N.N."/>
        </authorList>
    </citation>
    <scope>NUCLEOTIDE SEQUENCE [LARGE SCALE GENOMIC DNA]</scope>
    <source>
        <strain evidence="8 9">DSM 14789</strain>
    </source>
</reference>
<dbReference type="InterPro" id="IPR002562">
    <property type="entry name" value="3'-5'_exonuclease_dom"/>
</dbReference>
<keyword evidence="2 6" id="KW-0819">tRNA processing</keyword>
<feature type="domain" description="HRDC" evidence="7">
    <location>
        <begin position="236"/>
        <end position="316"/>
    </location>
</feature>
<dbReference type="AlphaFoldDB" id="A0A1G9F5P1"/>
<dbReference type="GO" id="GO:0042780">
    <property type="term" value="P:tRNA 3'-end processing"/>
    <property type="evidence" value="ECO:0007669"/>
    <property type="project" value="UniProtKB-UniRule"/>
</dbReference>
<dbReference type="InterPro" id="IPR010997">
    <property type="entry name" value="HRDC-like_sf"/>
</dbReference>
<evidence type="ECO:0000256" key="1">
    <source>
        <dbReference type="ARBA" id="ARBA00022490"/>
    </source>
</evidence>
<dbReference type="InterPro" id="IPR048579">
    <property type="entry name" value="RNAseD_HRDC_C"/>
</dbReference>
<name>A0A1G9F5P1_9GAMM</name>
<dbReference type="Pfam" id="PF21293">
    <property type="entry name" value="RNAseD_HRDC_C"/>
    <property type="match status" value="1"/>
</dbReference>
<dbReference type="HAMAP" id="MF_01899">
    <property type="entry name" value="RNase_D"/>
    <property type="match status" value="1"/>
</dbReference>
<evidence type="ECO:0000256" key="4">
    <source>
        <dbReference type="ARBA" id="ARBA00022801"/>
    </source>
</evidence>
<dbReference type="Gene3D" id="1.10.150.80">
    <property type="entry name" value="HRDC domain"/>
    <property type="match status" value="2"/>
</dbReference>
<dbReference type="SMART" id="SM00474">
    <property type="entry name" value="35EXOc"/>
    <property type="match status" value="1"/>
</dbReference>
<evidence type="ECO:0000256" key="3">
    <source>
        <dbReference type="ARBA" id="ARBA00022722"/>
    </source>
</evidence>
<dbReference type="PANTHER" id="PTHR47649:SF1">
    <property type="entry name" value="RIBONUCLEASE D"/>
    <property type="match status" value="1"/>
</dbReference>
<dbReference type="InterPro" id="IPR012337">
    <property type="entry name" value="RNaseH-like_sf"/>
</dbReference>
<dbReference type="CDD" id="cd06142">
    <property type="entry name" value="RNaseD_exo"/>
    <property type="match status" value="1"/>
</dbReference>
<evidence type="ECO:0000313" key="8">
    <source>
        <dbReference type="EMBL" id="SDK83688.1"/>
    </source>
</evidence>